<organism evidence="3 4">
    <name type="scientific">Candidatus Aquicultor secundus</name>
    <dbReference type="NCBI Taxonomy" id="1973895"/>
    <lineage>
        <taxon>Bacteria</taxon>
        <taxon>Bacillati</taxon>
        <taxon>Actinomycetota</taxon>
        <taxon>Candidatus Aquicultoria</taxon>
        <taxon>Candidatus Aquicultorales</taxon>
        <taxon>Candidatus Aquicultoraceae</taxon>
        <taxon>Candidatus Aquicultor</taxon>
    </lineage>
</organism>
<protein>
    <recommendedName>
        <fullName evidence="5">Copper transporter</fullName>
    </recommendedName>
</protein>
<keyword evidence="2" id="KW-0472">Membrane</keyword>
<dbReference type="RefSeq" id="WP_286677987.1">
    <property type="nucleotide sequence ID" value="NZ_MNXI01000052.1"/>
</dbReference>
<dbReference type="AlphaFoldDB" id="A0A2M7T625"/>
<feature type="coiled-coil region" evidence="1">
    <location>
        <begin position="35"/>
        <end position="62"/>
    </location>
</feature>
<evidence type="ECO:0000256" key="2">
    <source>
        <dbReference type="SAM" id="Phobius"/>
    </source>
</evidence>
<dbReference type="GO" id="GO:0055070">
    <property type="term" value="P:copper ion homeostasis"/>
    <property type="evidence" value="ECO:0007669"/>
    <property type="project" value="InterPro"/>
</dbReference>
<sequence length="299" mass="32197">MLDMRYHIASLVAVFFALAIGILLGTVIVDKGVLVNQQQALVKRIETNFNELREENRMLRDEVGEQRKFATQVIPLAIEGRLDKQNVGVIVTADAGDEIVSGLIDGFKKAGATASSIRLNNDIKLADQALTQLKPYFTADQLTADNARELVLKRMVDELAKPSTSTATAITTTTTVAKVPFLVQLSNMGFIKTDINFSLFKPINAAVIVGGSDSNQDPLKTDLPLAAQLKAIKIRAVGVETSVAKKSYIKTFQEAGIPTVDNINQPTGIISTVFALAGQDGDFGIKGTAGQFMPTYISP</sequence>
<dbReference type="InterPro" id="IPR021522">
    <property type="entry name" value="MctB"/>
</dbReference>
<proteinExistence type="predicted"/>
<evidence type="ECO:0008006" key="5">
    <source>
        <dbReference type="Google" id="ProtNLM"/>
    </source>
</evidence>
<name>A0A2M7T625_9ACTN</name>
<comment type="caution">
    <text evidence="3">The sequence shown here is derived from an EMBL/GenBank/DDBJ whole genome shotgun (WGS) entry which is preliminary data.</text>
</comment>
<dbReference type="GO" id="GO:0016020">
    <property type="term" value="C:membrane"/>
    <property type="evidence" value="ECO:0007669"/>
    <property type="project" value="InterPro"/>
</dbReference>
<keyword evidence="2" id="KW-0812">Transmembrane</keyword>
<dbReference type="Proteomes" id="UP000230956">
    <property type="component" value="Unassembled WGS sequence"/>
</dbReference>
<dbReference type="EMBL" id="PFNG01000214">
    <property type="protein sequence ID" value="PIZ36113.1"/>
    <property type="molecule type" value="Genomic_DNA"/>
</dbReference>
<keyword evidence="1" id="KW-0175">Coiled coil</keyword>
<evidence type="ECO:0000313" key="3">
    <source>
        <dbReference type="EMBL" id="PIZ36113.1"/>
    </source>
</evidence>
<feature type="transmembrane region" description="Helical" evidence="2">
    <location>
        <begin position="6"/>
        <end position="29"/>
    </location>
</feature>
<keyword evidence="2" id="KW-1133">Transmembrane helix</keyword>
<accession>A0A2M7T625</accession>
<gene>
    <name evidence="3" type="ORF">COY37_09175</name>
</gene>
<evidence type="ECO:0000256" key="1">
    <source>
        <dbReference type="SAM" id="Coils"/>
    </source>
</evidence>
<evidence type="ECO:0000313" key="4">
    <source>
        <dbReference type="Proteomes" id="UP000230956"/>
    </source>
</evidence>
<reference evidence="4" key="1">
    <citation type="submission" date="2017-09" db="EMBL/GenBank/DDBJ databases">
        <title>Depth-based differentiation of microbial function through sediment-hosted aquifers and enrichment of novel symbionts in the deep terrestrial subsurface.</title>
        <authorList>
            <person name="Probst A.J."/>
            <person name="Ladd B."/>
            <person name="Jarett J.K."/>
            <person name="Geller-Mcgrath D.E."/>
            <person name="Sieber C.M.K."/>
            <person name="Emerson J.B."/>
            <person name="Anantharaman K."/>
            <person name="Thomas B.C."/>
            <person name="Malmstrom R."/>
            <person name="Stieglmeier M."/>
            <person name="Klingl A."/>
            <person name="Woyke T."/>
            <person name="Ryan C.M."/>
            <person name="Banfield J.F."/>
        </authorList>
    </citation>
    <scope>NUCLEOTIDE SEQUENCE [LARGE SCALE GENOMIC DNA]</scope>
</reference>
<dbReference type="Pfam" id="PF11382">
    <property type="entry name" value="MctB"/>
    <property type="match status" value="1"/>
</dbReference>